<evidence type="ECO:0000313" key="4">
    <source>
        <dbReference type="Proteomes" id="UP001500713"/>
    </source>
</evidence>
<gene>
    <name evidence="3" type="ORF">GCM10009096_12950</name>
</gene>
<keyword evidence="4" id="KW-1185">Reference proteome</keyword>
<dbReference type="Pfam" id="PF00211">
    <property type="entry name" value="Guanylate_cyc"/>
    <property type="match status" value="1"/>
</dbReference>
<evidence type="ECO:0000256" key="1">
    <source>
        <dbReference type="SAM" id="Phobius"/>
    </source>
</evidence>
<dbReference type="SUPFAM" id="SSF55073">
    <property type="entry name" value="Nucleotide cyclase"/>
    <property type="match status" value="1"/>
</dbReference>
<feature type="domain" description="Guanylate cyclase" evidence="2">
    <location>
        <begin position="445"/>
        <end position="577"/>
    </location>
</feature>
<feature type="transmembrane region" description="Helical" evidence="1">
    <location>
        <begin position="353"/>
        <end position="371"/>
    </location>
</feature>
<reference evidence="3 4" key="1">
    <citation type="journal article" date="2019" name="Int. J. Syst. Evol. Microbiol.">
        <title>The Global Catalogue of Microorganisms (GCM) 10K type strain sequencing project: providing services to taxonomists for standard genome sequencing and annotation.</title>
        <authorList>
            <consortium name="The Broad Institute Genomics Platform"/>
            <consortium name="The Broad Institute Genome Sequencing Center for Infectious Disease"/>
            <person name="Wu L."/>
            <person name="Ma J."/>
        </authorList>
    </citation>
    <scope>NUCLEOTIDE SEQUENCE [LARGE SCALE GENOMIC DNA]</scope>
    <source>
        <strain evidence="3 4">JCM 14162</strain>
    </source>
</reference>
<dbReference type="EMBL" id="BAAAEM010000002">
    <property type="protein sequence ID" value="GAA0473096.1"/>
    <property type="molecule type" value="Genomic_DNA"/>
</dbReference>
<dbReference type="CDD" id="cd07302">
    <property type="entry name" value="CHD"/>
    <property type="match status" value="1"/>
</dbReference>
<dbReference type="PANTHER" id="PTHR43081:SF1">
    <property type="entry name" value="ADENYLATE CYCLASE, TERMINAL-DIFFERENTIATION SPECIFIC"/>
    <property type="match status" value="1"/>
</dbReference>
<keyword evidence="1" id="KW-1133">Transmembrane helix</keyword>
<protein>
    <submittedName>
        <fullName evidence="3">Adenylate/guanylate cyclase domain-containing protein</fullName>
    </submittedName>
</protein>
<sequence length="684" mass="75389">MAGIGHPSDPAASSRDVKVEARSVLQSMRRLFDQLGPIRLGSTLLFLVLALLMARFSWSTPLIQDAERALYDMRVSVFAPEVEKEDRIVMVVYNEDTLKLTGQRSPVDRTILAQALESIDAAQPKSIGIDILFTMPQDDDPLLESAFKQLKTPTYIAYADPKYNPEIAFAEHEFLKSFLSEVEGERLKPTTIRLNTDSDGVQRRWTPEKADAPPFMAMALTKPNPEFAANNGAIRYLVPASQDMPVFDKFPIESFADPATADMLQSFIKDKYVLIGGDFVDRDRFETPIGSISDLQSEDGKMIGLEVHAHMLAQLLNDDLPAPIPHWTLWLAALIVAICGGLSALIMGNAAKVGLILIGQFVFFLVFPFFLQNIGIDTLTLPAFGWALGWLFGYSSVGSAARTINSKQRAFAQGALGKYLPKSIAGEILRDPEKLALHGEKRQIFAVFTDLEGFTKLSHAIEPEMVATLLNDYLDRLSEVALEYGGTIDKFVGDALVTFWGAPIAYADDGERAAKAAYALYEAGEEFRKNVPEGVPPIGRTRVGLHYGDAIVGNFGGDGRIQYTALGDAMNTAARLEAANKTLETKVLVSREAMERTGLDWYRPMGTITLRGRATPVEVFEPVPDWEEKDRETVTAVIAAHKKGDTDYIQTLSAMMTQYGEDLGLANLRKRLEKTKNGESYALG</sequence>
<dbReference type="PANTHER" id="PTHR43081">
    <property type="entry name" value="ADENYLATE CYCLASE, TERMINAL-DIFFERENTIATION SPECIFIC-RELATED"/>
    <property type="match status" value="1"/>
</dbReference>
<comment type="caution">
    <text evidence="3">The sequence shown here is derived from an EMBL/GenBank/DDBJ whole genome shotgun (WGS) entry which is preliminary data.</text>
</comment>
<keyword evidence="1" id="KW-0472">Membrane</keyword>
<dbReference type="InterPro" id="IPR007890">
    <property type="entry name" value="CHASE2"/>
</dbReference>
<dbReference type="PROSITE" id="PS50125">
    <property type="entry name" value="GUANYLATE_CYCLASE_2"/>
    <property type="match status" value="1"/>
</dbReference>
<feature type="transmembrane region" description="Helical" evidence="1">
    <location>
        <begin position="383"/>
        <end position="401"/>
    </location>
</feature>
<dbReference type="InterPro" id="IPR001054">
    <property type="entry name" value="A/G_cyclase"/>
</dbReference>
<organism evidence="3 4">
    <name type="scientific">Parasphingorhabdus litoris</name>
    <dbReference type="NCBI Taxonomy" id="394733"/>
    <lineage>
        <taxon>Bacteria</taxon>
        <taxon>Pseudomonadati</taxon>
        <taxon>Pseudomonadota</taxon>
        <taxon>Alphaproteobacteria</taxon>
        <taxon>Sphingomonadales</taxon>
        <taxon>Sphingomonadaceae</taxon>
        <taxon>Parasphingorhabdus</taxon>
    </lineage>
</organism>
<accession>A0ABN1ACJ4</accession>
<proteinExistence type="predicted"/>
<dbReference type="InterPro" id="IPR029787">
    <property type="entry name" value="Nucleotide_cyclase"/>
</dbReference>
<keyword evidence="1" id="KW-0812">Transmembrane</keyword>
<dbReference type="SMART" id="SM00044">
    <property type="entry name" value="CYCc"/>
    <property type="match status" value="1"/>
</dbReference>
<dbReference type="Proteomes" id="UP001500713">
    <property type="component" value="Unassembled WGS sequence"/>
</dbReference>
<feature type="transmembrane region" description="Helical" evidence="1">
    <location>
        <begin position="327"/>
        <end position="346"/>
    </location>
</feature>
<dbReference type="RefSeq" id="WP_229956171.1">
    <property type="nucleotide sequence ID" value="NZ_BAAAEM010000002.1"/>
</dbReference>
<dbReference type="InterPro" id="IPR050697">
    <property type="entry name" value="Adenylyl/Guanylyl_Cyclase_3/4"/>
</dbReference>
<dbReference type="Gene3D" id="3.30.70.1230">
    <property type="entry name" value="Nucleotide cyclase"/>
    <property type="match status" value="1"/>
</dbReference>
<evidence type="ECO:0000313" key="3">
    <source>
        <dbReference type="EMBL" id="GAA0473096.1"/>
    </source>
</evidence>
<dbReference type="Pfam" id="PF05226">
    <property type="entry name" value="CHASE2"/>
    <property type="match status" value="1"/>
</dbReference>
<name>A0ABN1ACJ4_9SPHN</name>
<dbReference type="SMART" id="SM01080">
    <property type="entry name" value="CHASE2"/>
    <property type="match status" value="1"/>
</dbReference>
<evidence type="ECO:0000259" key="2">
    <source>
        <dbReference type="PROSITE" id="PS50125"/>
    </source>
</evidence>